<dbReference type="InterPro" id="IPR050519">
    <property type="entry name" value="Glycosyltransf_28_UgtP"/>
</dbReference>
<dbReference type="InParanoid" id="E3J427"/>
<proteinExistence type="inferred from homology"/>
<dbReference type="EMBL" id="CP002299">
    <property type="protein sequence ID" value="ADP81806.1"/>
    <property type="molecule type" value="Genomic_DNA"/>
</dbReference>
<dbReference type="Pfam" id="PF06925">
    <property type="entry name" value="MGDG_synth"/>
    <property type="match status" value="1"/>
</dbReference>
<keyword evidence="8" id="KW-1185">Reference proteome</keyword>
<keyword evidence="2" id="KW-0328">Glycosyltransferase</keyword>
<dbReference type="Gene3D" id="3.40.50.2000">
    <property type="entry name" value="Glycogen Phosphorylase B"/>
    <property type="match status" value="1"/>
</dbReference>
<dbReference type="Proteomes" id="UP000002484">
    <property type="component" value="Chromosome"/>
</dbReference>
<evidence type="ECO:0000256" key="1">
    <source>
        <dbReference type="ARBA" id="ARBA00006962"/>
    </source>
</evidence>
<accession>E3J427</accession>
<name>E3J427_PSEI1</name>
<dbReference type="RefSeq" id="WP_013424924.1">
    <property type="nucleotide sequence ID" value="NC_014666.1"/>
</dbReference>
<dbReference type="KEGG" id="fri:FraEuI1c_3799"/>
<feature type="compositionally biased region" description="Polar residues" evidence="4">
    <location>
        <begin position="1"/>
        <end position="11"/>
    </location>
</feature>
<feature type="region of interest" description="Disordered" evidence="4">
    <location>
        <begin position="1"/>
        <end position="36"/>
    </location>
</feature>
<evidence type="ECO:0000256" key="5">
    <source>
        <dbReference type="SAM" id="Phobius"/>
    </source>
</evidence>
<feature type="transmembrane region" description="Helical" evidence="5">
    <location>
        <begin position="129"/>
        <end position="147"/>
    </location>
</feature>
<protein>
    <submittedName>
        <fullName evidence="7">Monogalactosyldiacylglycerol synthase</fullName>
    </submittedName>
</protein>
<dbReference type="CAZy" id="GT28">
    <property type="family name" value="Glycosyltransferase Family 28"/>
</dbReference>
<sequence length="630" mass="65836" precursor="true">MGRATSGQAVNDASKPTAPKPTGPEPTAPRPTPTMGAGRVVVITGSVGAGHDGAAREWARLLRDRGYEVEVHDFLDILGRVLGTGMRSAYETMLFRAPWLYSLIFWVAAVPRGVSLLSRTVLAPFRPRLLALLPADTVAVLATYPLAGQLIGRLRRKRLLPVPAFTFLTDFSVHRLLVAPGIDAHYVLHDVSAAQARALGAAGIVVTGPVVSPRFGPASAAGRAEARERFGLPAGGRLALLVAGSWGVGDVERTAAEIVATGAATPVIVCGRNEALRARLSQAGLGHPLGWVSDMPGLMRAVDVLVENAGGLTSLEAMASGLPVASYRSIPGHGRANAAALHAAGVSYWIRRRRELGPALAELVDGPRGRRQRTAGLALFQDDPSDLVGRAIEDAAADRPASLDRARVSRALAAEGRRRWPRRAAFAAATVGFLGWNATFGTSIAVAHGLDSARPARPEAIYLVVHPNEHTDVTPATLALLRDAHAAVAIDAELIRHDPALARLLATSGLQVVNAGGGTPYRTGLVGGRTAIGHTAFAIHRLGGPRPVSFLSSGDLDAVDLATVSYLDETIVVPNARVRGGAPIPPLGRGGTVLIECPAAPDCGLTVTLAQRDGLIVGQKLRAGTLSRHE</sequence>
<evidence type="ECO:0000256" key="4">
    <source>
        <dbReference type="SAM" id="MobiDB-lite"/>
    </source>
</evidence>
<keyword evidence="5" id="KW-0472">Membrane</keyword>
<keyword evidence="5" id="KW-0812">Transmembrane</keyword>
<dbReference type="GO" id="GO:0016020">
    <property type="term" value="C:membrane"/>
    <property type="evidence" value="ECO:0007669"/>
    <property type="project" value="GOC"/>
</dbReference>
<reference evidence="7 8" key="1">
    <citation type="submission" date="2010-10" db="EMBL/GenBank/DDBJ databases">
        <title>Complete sequence of Frankia sp. EuI1c.</title>
        <authorList>
            <consortium name="US DOE Joint Genome Institute"/>
            <person name="Lucas S."/>
            <person name="Copeland A."/>
            <person name="Lapidus A."/>
            <person name="Cheng J.-F."/>
            <person name="Bruce D."/>
            <person name="Goodwin L."/>
            <person name="Pitluck S."/>
            <person name="Chertkov O."/>
            <person name="Detter J.C."/>
            <person name="Han C."/>
            <person name="Tapia R."/>
            <person name="Land M."/>
            <person name="Hauser L."/>
            <person name="Jeffries C."/>
            <person name="Kyrpides N."/>
            <person name="Ivanova N."/>
            <person name="Mikhailova N."/>
            <person name="Beauchemin N."/>
            <person name="Sen A."/>
            <person name="Sur S.A."/>
            <person name="Gtari M."/>
            <person name="Wall L."/>
            <person name="Tisa L."/>
            <person name="Woyke T."/>
        </authorList>
    </citation>
    <scope>NUCLEOTIDE SEQUENCE [LARGE SCALE GENOMIC DNA]</scope>
    <source>
        <strain evidence="8">DSM 45817 / CECT 9037 / EuI1c</strain>
    </source>
</reference>
<dbReference type="PANTHER" id="PTHR43025">
    <property type="entry name" value="MONOGALACTOSYLDIACYLGLYCEROL SYNTHASE"/>
    <property type="match status" value="1"/>
</dbReference>
<comment type="similarity">
    <text evidence="1">Belongs to the glycosyltransferase 28 family.</text>
</comment>
<keyword evidence="3" id="KW-0808">Transferase</keyword>
<dbReference type="GO" id="GO:0016758">
    <property type="term" value="F:hexosyltransferase activity"/>
    <property type="evidence" value="ECO:0007669"/>
    <property type="project" value="InterPro"/>
</dbReference>
<gene>
    <name evidence="7" type="ordered locus">FraEuI1c_3799</name>
</gene>
<feature type="transmembrane region" description="Helical" evidence="5">
    <location>
        <begin position="93"/>
        <end position="109"/>
    </location>
</feature>
<evidence type="ECO:0000256" key="3">
    <source>
        <dbReference type="ARBA" id="ARBA00022679"/>
    </source>
</evidence>
<dbReference type="PANTHER" id="PTHR43025:SF3">
    <property type="entry name" value="MONOGALACTOSYLDIACYLGLYCEROL SYNTHASE 1, CHLOROPLASTIC"/>
    <property type="match status" value="1"/>
</dbReference>
<dbReference type="GO" id="GO:0009247">
    <property type="term" value="P:glycolipid biosynthetic process"/>
    <property type="evidence" value="ECO:0007669"/>
    <property type="project" value="InterPro"/>
</dbReference>
<organism evidence="7 8">
    <name type="scientific">Pseudofrankia inefficax (strain DSM 45817 / CECT 9037 / DDB 130130 / EuI1c)</name>
    <name type="common">Frankia inefficax</name>
    <dbReference type="NCBI Taxonomy" id="298654"/>
    <lineage>
        <taxon>Bacteria</taxon>
        <taxon>Bacillati</taxon>
        <taxon>Actinomycetota</taxon>
        <taxon>Actinomycetes</taxon>
        <taxon>Frankiales</taxon>
        <taxon>Frankiaceae</taxon>
        <taxon>Pseudofrankia</taxon>
    </lineage>
</organism>
<evidence type="ECO:0000313" key="8">
    <source>
        <dbReference type="Proteomes" id="UP000002484"/>
    </source>
</evidence>
<feature type="domain" description="Diacylglycerol glucosyltransferase N-terminal" evidence="6">
    <location>
        <begin position="64"/>
        <end position="210"/>
    </location>
</feature>
<feature type="compositionally biased region" description="Pro residues" evidence="4">
    <location>
        <begin position="18"/>
        <end position="32"/>
    </location>
</feature>
<dbReference type="AlphaFoldDB" id="E3J427"/>
<keyword evidence="5" id="KW-1133">Transmembrane helix</keyword>
<dbReference type="HOGENOM" id="CLU_028367_4_0_11"/>
<dbReference type="SUPFAM" id="SSF53756">
    <property type="entry name" value="UDP-Glycosyltransferase/glycogen phosphorylase"/>
    <property type="match status" value="1"/>
</dbReference>
<dbReference type="eggNOG" id="COG0707">
    <property type="taxonomic scope" value="Bacteria"/>
</dbReference>
<dbReference type="InterPro" id="IPR009695">
    <property type="entry name" value="Diacylglyc_glucosyltr_N"/>
</dbReference>
<evidence type="ECO:0000313" key="7">
    <source>
        <dbReference type="EMBL" id="ADP81806.1"/>
    </source>
</evidence>
<dbReference type="STRING" id="298654.FraEuI1c_3799"/>
<evidence type="ECO:0000256" key="2">
    <source>
        <dbReference type="ARBA" id="ARBA00022676"/>
    </source>
</evidence>
<evidence type="ECO:0000259" key="6">
    <source>
        <dbReference type="Pfam" id="PF06925"/>
    </source>
</evidence>